<dbReference type="InterPro" id="IPR036249">
    <property type="entry name" value="Thioredoxin-like_sf"/>
</dbReference>
<sequence>MGTSGKTTPIREPTLIITRRAFTTMLSLTGLAAVAGFSPLRFISEAMIPEAMAQAAGDVAKPVSLPDMALGPKDAAVTITEFASMTCPHCAAFNEQVFPKIKAEYIDTGKVRYVFREFPLDIKAAAGSMLSRCIANGDAPKYFAVTDMLFRQQNDWVMKNTTETLTRIGKQAGLTQQQVEACLKDQALLDKIAADQKYASDVLKVDSTPTFFINGEKIKGEASFEEFAKKINPLLKS</sequence>
<dbReference type="InterPro" id="IPR012336">
    <property type="entry name" value="Thioredoxin-like_fold"/>
</dbReference>
<proteinExistence type="inferred from homology"/>
<keyword evidence="3" id="KW-1133">Transmembrane helix</keyword>
<dbReference type="Pfam" id="PF13462">
    <property type="entry name" value="Thioredoxin_4"/>
    <property type="match status" value="1"/>
</dbReference>
<evidence type="ECO:0000259" key="4">
    <source>
        <dbReference type="PROSITE" id="PS51352"/>
    </source>
</evidence>
<organism evidence="5 6">
    <name type="scientific">Bradyrhizobium diazoefficiens</name>
    <dbReference type="NCBI Taxonomy" id="1355477"/>
    <lineage>
        <taxon>Bacteria</taxon>
        <taxon>Pseudomonadati</taxon>
        <taxon>Pseudomonadota</taxon>
        <taxon>Alphaproteobacteria</taxon>
        <taxon>Hyphomicrobiales</taxon>
        <taxon>Nitrobacteraceae</taxon>
        <taxon>Bradyrhizobium</taxon>
    </lineage>
</organism>
<dbReference type="EMBL" id="AP014685">
    <property type="protein sequence ID" value="BAR59514.1"/>
    <property type="molecule type" value="Genomic_DNA"/>
</dbReference>
<evidence type="ECO:0000313" key="6">
    <source>
        <dbReference type="Proteomes" id="UP000063308"/>
    </source>
</evidence>
<protein>
    <recommendedName>
        <fullName evidence="4">Thioredoxin domain-containing protein</fullName>
    </recommendedName>
</protein>
<evidence type="ECO:0000313" key="5">
    <source>
        <dbReference type="EMBL" id="BAR59514.1"/>
    </source>
</evidence>
<dbReference type="Gene3D" id="3.40.30.10">
    <property type="entry name" value="Glutaredoxin"/>
    <property type="match status" value="1"/>
</dbReference>
<dbReference type="InterPro" id="IPR013766">
    <property type="entry name" value="Thioredoxin_domain"/>
</dbReference>
<feature type="domain" description="Thioredoxin" evidence="4">
    <location>
        <begin position="40"/>
        <end position="236"/>
    </location>
</feature>
<evidence type="ECO:0000256" key="3">
    <source>
        <dbReference type="SAM" id="Phobius"/>
    </source>
</evidence>
<dbReference type="SUPFAM" id="SSF52833">
    <property type="entry name" value="Thioredoxin-like"/>
    <property type="match status" value="1"/>
</dbReference>
<comment type="similarity">
    <text evidence="2">Belongs to the thioredoxin family. DsbA subfamily.</text>
</comment>
<reference evidence="5 6" key="1">
    <citation type="submission" date="2014-11" db="EMBL/GenBank/DDBJ databases">
        <title>Symbiosis island explosion on the genome of extra-slow-growing strains of soybean bradyrhizobia with massive insertion sequences.</title>
        <authorList>
            <person name="Iida T."/>
            <person name="Minamisawa K."/>
        </authorList>
    </citation>
    <scope>NUCLEOTIDE SEQUENCE [LARGE SCALE GENOMIC DNA]</scope>
    <source>
        <strain evidence="5 6">NK6</strain>
    </source>
</reference>
<comment type="function">
    <text evidence="1">May be required for disulfide bond formation in some proteins.</text>
</comment>
<dbReference type="PANTHER" id="PTHR13887">
    <property type="entry name" value="GLUTATHIONE S-TRANSFERASE KAPPA"/>
    <property type="match status" value="1"/>
</dbReference>
<evidence type="ECO:0000256" key="1">
    <source>
        <dbReference type="ARBA" id="ARBA00003565"/>
    </source>
</evidence>
<keyword evidence="3" id="KW-0472">Membrane</keyword>
<dbReference type="AlphaFoldDB" id="A0A0E4BSB0"/>
<accession>A0A0E4BSB0</accession>
<feature type="transmembrane region" description="Helical" evidence="3">
    <location>
        <begin position="21"/>
        <end position="40"/>
    </location>
</feature>
<gene>
    <name evidence="5" type="ORF">NK6_6361</name>
</gene>
<name>A0A0E4BSB0_9BRAD</name>
<evidence type="ECO:0000256" key="2">
    <source>
        <dbReference type="ARBA" id="ARBA00005791"/>
    </source>
</evidence>
<keyword evidence="3" id="KW-0812">Transmembrane</keyword>
<dbReference type="Proteomes" id="UP000063308">
    <property type="component" value="Chromosome"/>
</dbReference>
<dbReference type="PROSITE" id="PS51352">
    <property type="entry name" value="THIOREDOXIN_2"/>
    <property type="match status" value="1"/>
</dbReference>
<dbReference type="PANTHER" id="PTHR13887:SF56">
    <property type="entry name" value="THIOREDOXIN-LIKE REDUCTASE RV2466C"/>
    <property type="match status" value="1"/>
</dbReference>